<accession>A0A017S6H1</accession>
<dbReference type="GeneID" id="63700686"/>
<feature type="transmembrane region" description="Helical" evidence="1">
    <location>
        <begin position="239"/>
        <end position="258"/>
    </location>
</feature>
<dbReference type="Pfam" id="PF06912">
    <property type="entry name" value="DUF1275"/>
    <property type="match status" value="1"/>
</dbReference>
<organism evidence="2 3">
    <name type="scientific">Aspergillus ruber (strain CBS 135680)</name>
    <dbReference type="NCBI Taxonomy" id="1388766"/>
    <lineage>
        <taxon>Eukaryota</taxon>
        <taxon>Fungi</taxon>
        <taxon>Dikarya</taxon>
        <taxon>Ascomycota</taxon>
        <taxon>Pezizomycotina</taxon>
        <taxon>Eurotiomycetes</taxon>
        <taxon>Eurotiomycetidae</taxon>
        <taxon>Eurotiales</taxon>
        <taxon>Aspergillaceae</taxon>
        <taxon>Aspergillus</taxon>
        <taxon>Aspergillus subgen. Aspergillus</taxon>
    </lineage>
</organism>
<gene>
    <name evidence="2" type="ORF">EURHEDRAFT_486199</name>
</gene>
<evidence type="ECO:0000313" key="3">
    <source>
        <dbReference type="Proteomes" id="UP000019804"/>
    </source>
</evidence>
<sequence length="261" mass="27967">MKSDIEAHPNPESTKASSLGELWNQSIDPVYADWIGLVLCFVTGLCDSSAYNAWTCFLAMQTGNTIFLGLGASSQPFNKPWGWLKSLVSIAAFFLGATVFSNTTRLAGPRRRGTLFVSFLMQSILIIIAVALIEADLIPHTSQDASLTGGPLFLELIPIALLAFQSAGSITSTRALGYNEIPSVVLTSVYFDLASDPKLVSGPTGNVKRNRRAGAVIMLLIGAIAGGWLSRSAGGMESALWISAGIKFVIGFVWFGWWGEQ</sequence>
<keyword evidence="1" id="KW-0812">Transmembrane</keyword>
<keyword evidence="1" id="KW-1133">Transmembrane helix</keyword>
<keyword evidence="3" id="KW-1185">Reference proteome</keyword>
<reference evidence="3" key="1">
    <citation type="journal article" date="2014" name="Nat. Commun.">
        <title>Genomic adaptations of the halophilic Dead Sea filamentous fungus Eurotium rubrum.</title>
        <authorList>
            <person name="Kis-Papo T."/>
            <person name="Weig A.R."/>
            <person name="Riley R."/>
            <person name="Persoh D."/>
            <person name="Salamov A."/>
            <person name="Sun H."/>
            <person name="Lipzen A."/>
            <person name="Wasser S.P."/>
            <person name="Rambold G."/>
            <person name="Grigoriev I.V."/>
            <person name="Nevo E."/>
        </authorList>
    </citation>
    <scope>NUCLEOTIDE SEQUENCE [LARGE SCALE GENOMIC DNA]</scope>
    <source>
        <strain evidence="3">CBS 135680</strain>
    </source>
</reference>
<dbReference type="AlphaFoldDB" id="A0A017S6H1"/>
<keyword evidence="1" id="KW-0472">Membrane</keyword>
<feature type="transmembrane region" description="Helical" evidence="1">
    <location>
        <begin position="145"/>
        <end position="164"/>
    </location>
</feature>
<dbReference type="OrthoDB" id="5288586at2759"/>
<dbReference type="InterPro" id="IPR010699">
    <property type="entry name" value="DUF1275"/>
</dbReference>
<feature type="transmembrane region" description="Helical" evidence="1">
    <location>
        <begin position="213"/>
        <end position="233"/>
    </location>
</feature>
<protein>
    <submittedName>
        <fullName evidence="2">DUF1275 domain protein</fullName>
    </submittedName>
</protein>
<dbReference type="EMBL" id="KK088441">
    <property type="protein sequence ID" value="EYE91765.1"/>
    <property type="molecule type" value="Genomic_DNA"/>
</dbReference>
<feature type="transmembrane region" description="Helical" evidence="1">
    <location>
        <begin position="83"/>
        <end position="101"/>
    </location>
</feature>
<evidence type="ECO:0000313" key="2">
    <source>
        <dbReference type="EMBL" id="EYE91765.1"/>
    </source>
</evidence>
<proteinExistence type="predicted"/>
<name>A0A017S6H1_ASPRC</name>
<dbReference type="PANTHER" id="PTHR37488">
    <property type="entry name" value="DUF1275 DOMAIN-CONTAINING PROTEIN"/>
    <property type="match status" value="1"/>
</dbReference>
<feature type="transmembrane region" description="Helical" evidence="1">
    <location>
        <begin position="113"/>
        <end position="133"/>
    </location>
</feature>
<dbReference type="RefSeq" id="XP_040635455.1">
    <property type="nucleotide sequence ID" value="XM_040785562.1"/>
</dbReference>
<dbReference type="Proteomes" id="UP000019804">
    <property type="component" value="Unassembled WGS sequence"/>
</dbReference>
<evidence type="ECO:0000256" key="1">
    <source>
        <dbReference type="SAM" id="Phobius"/>
    </source>
</evidence>
<dbReference type="HOGENOM" id="CLU_061825_0_0_1"/>
<dbReference type="PANTHER" id="PTHR37488:SF8">
    <property type="entry name" value="DUF1275 DOMAIN PROTEIN (AFU_ORTHOLOGUE AFUA_5G13060)"/>
    <property type="match status" value="1"/>
</dbReference>